<dbReference type="AlphaFoldDB" id="A0A6A5V6K2"/>
<sequence>MPTYSTPADVNDGFRHLVGILEYSSAHTAAVCKLAVQSANLRPGDNILDIGTGHGEVLALTKPSIGSGMCVGVDAVNGFLQTDAPFRLQRSQLHVAPCGTAETQVHLLLASATHANLPNFIRSRLQRPGILFNAIFAIQILHTIPPD</sequence>
<dbReference type="Gene3D" id="3.40.50.150">
    <property type="entry name" value="Vaccinia Virus protein VP39"/>
    <property type="match status" value="1"/>
</dbReference>
<dbReference type="EMBL" id="ML976684">
    <property type="protein sequence ID" value="KAF1972841.1"/>
    <property type="molecule type" value="Genomic_DNA"/>
</dbReference>
<protein>
    <recommendedName>
        <fullName evidence="3">Methyltransferase domain-containing protein</fullName>
    </recommendedName>
</protein>
<dbReference type="OrthoDB" id="3800465at2759"/>
<proteinExistence type="predicted"/>
<reference evidence="1" key="1">
    <citation type="journal article" date="2020" name="Stud. Mycol.">
        <title>101 Dothideomycetes genomes: a test case for predicting lifestyles and emergence of pathogens.</title>
        <authorList>
            <person name="Haridas S."/>
            <person name="Albert R."/>
            <person name="Binder M."/>
            <person name="Bloem J."/>
            <person name="Labutti K."/>
            <person name="Salamov A."/>
            <person name="Andreopoulos B."/>
            <person name="Baker S."/>
            <person name="Barry K."/>
            <person name="Bills G."/>
            <person name="Bluhm B."/>
            <person name="Cannon C."/>
            <person name="Castanera R."/>
            <person name="Culley D."/>
            <person name="Daum C."/>
            <person name="Ezra D."/>
            <person name="Gonzalez J."/>
            <person name="Henrissat B."/>
            <person name="Kuo A."/>
            <person name="Liang C."/>
            <person name="Lipzen A."/>
            <person name="Lutzoni F."/>
            <person name="Magnuson J."/>
            <person name="Mondo S."/>
            <person name="Nolan M."/>
            <person name="Ohm R."/>
            <person name="Pangilinan J."/>
            <person name="Park H.-J."/>
            <person name="Ramirez L."/>
            <person name="Alfaro M."/>
            <person name="Sun H."/>
            <person name="Tritt A."/>
            <person name="Yoshinaga Y."/>
            <person name="Zwiers L.-H."/>
            <person name="Turgeon B."/>
            <person name="Goodwin S."/>
            <person name="Spatafora J."/>
            <person name="Crous P."/>
            <person name="Grigoriev I."/>
        </authorList>
    </citation>
    <scope>NUCLEOTIDE SEQUENCE</scope>
    <source>
        <strain evidence="1">CBS 107.79</strain>
    </source>
</reference>
<dbReference type="SUPFAM" id="SSF53335">
    <property type="entry name" value="S-adenosyl-L-methionine-dependent methyltransferases"/>
    <property type="match status" value="1"/>
</dbReference>
<gene>
    <name evidence="1" type="ORF">BU23DRAFT_507564</name>
</gene>
<evidence type="ECO:0008006" key="3">
    <source>
        <dbReference type="Google" id="ProtNLM"/>
    </source>
</evidence>
<organism evidence="1 2">
    <name type="scientific">Bimuria novae-zelandiae CBS 107.79</name>
    <dbReference type="NCBI Taxonomy" id="1447943"/>
    <lineage>
        <taxon>Eukaryota</taxon>
        <taxon>Fungi</taxon>
        <taxon>Dikarya</taxon>
        <taxon>Ascomycota</taxon>
        <taxon>Pezizomycotina</taxon>
        <taxon>Dothideomycetes</taxon>
        <taxon>Pleosporomycetidae</taxon>
        <taxon>Pleosporales</taxon>
        <taxon>Massarineae</taxon>
        <taxon>Didymosphaeriaceae</taxon>
        <taxon>Bimuria</taxon>
    </lineage>
</organism>
<accession>A0A6A5V6K2</accession>
<name>A0A6A5V6K2_9PLEO</name>
<dbReference type="InterPro" id="IPR029063">
    <property type="entry name" value="SAM-dependent_MTases_sf"/>
</dbReference>
<evidence type="ECO:0000313" key="1">
    <source>
        <dbReference type="EMBL" id="KAF1972841.1"/>
    </source>
</evidence>
<dbReference type="Proteomes" id="UP000800036">
    <property type="component" value="Unassembled WGS sequence"/>
</dbReference>
<evidence type="ECO:0000313" key="2">
    <source>
        <dbReference type="Proteomes" id="UP000800036"/>
    </source>
</evidence>
<keyword evidence="2" id="KW-1185">Reference proteome</keyword>